<dbReference type="PANTHER" id="PTHR11370">
    <property type="entry name" value="DNA-REPAIR PROTEIN XRCC1"/>
    <property type="match status" value="1"/>
</dbReference>
<evidence type="ECO:0000313" key="8">
    <source>
        <dbReference type="EMBL" id="OXA42604.1"/>
    </source>
</evidence>
<keyword evidence="5" id="KW-0539">Nucleus</keyword>
<keyword evidence="9" id="KW-1185">Reference proteome</keyword>
<dbReference type="SUPFAM" id="SSF52113">
    <property type="entry name" value="BRCT domain"/>
    <property type="match status" value="1"/>
</dbReference>
<feature type="compositionally biased region" description="Polar residues" evidence="6">
    <location>
        <begin position="205"/>
        <end position="214"/>
    </location>
</feature>
<dbReference type="InterPro" id="IPR045080">
    <property type="entry name" value="BRCT_XRCC1_rpt1"/>
</dbReference>
<feature type="compositionally biased region" description="Polar residues" evidence="6">
    <location>
        <begin position="530"/>
        <end position="541"/>
    </location>
</feature>
<dbReference type="AlphaFoldDB" id="A0A226DCP8"/>
<protein>
    <submittedName>
        <fullName evidence="8">DNA repair protein XRCC1</fullName>
    </submittedName>
</protein>
<gene>
    <name evidence="8" type="ORF">Fcan01_22475</name>
</gene>
<evidence type="ECO:0000256" key="2">
    <source>
        <dbReference type="ARBA" id="ARBA00022737"/>
    </source>
</evidence>
<feature type="compositionally biased region" description="Low complexity" evidence="6">
    <location>
        <begin position="277"/>
        <end position="291"/>
    </location>
</feature>
<dbReference type="GO" id="GO:0000012">
    <property type="term" value="P:single strand break repair"/>
    <property type="evidence" value="ECO:0007669"/>
    <property type="project" value="InterPro"/>
</dbReference>
<dbReference type="Pfam" id="PF12738">
    <property type="entry name" value="PTCB-BRCT"/>
    <property type="match status" value="1"/>
</dbReference>
<feature type="region of interest" description="Disordered" evidence="6">
    <location>
        <begin position="476"/>
        <end position="625"/>
    </location>
</feature>
<dbReference type="Gene3D" id="2.60.120.260">
    <property type="entry name" value="Galactose-binding domain-like"/>
    <property type="match status" value="1"/>
</dbReference>
<organism evidence="8 9">
    <name type="scientific">Folsomia candida</name>
    <name type="common">Springtail</name>
    <dbReference type="NCBI Taxonomy" id="158441"/>
    <lineage>
        <taxon>Eukaryota</taxon>
        <taxon>Metazoa</taxon>
        <taxon>Ecdysozoa</taxon>
        <taxon>Arthropoda</taxon>
        <taxon>Hexapoda</taxon>
        <taxon>Collembola</taxon>
        <taxon>Entomobryomorpha</taxon>
        <taxon>Isotomoidea</taxon>
        <taxon>Isotomidae</taxon>
        <taxon>Proisotominae</taxon>
        <taxon>Folsomia</taxon>
    </lineage>
</organism>
<feature type="compositionally biased region" description="Basic and acidic residues" evidence="6">
    <location>
        <begin position="512"/>
        <end position="524"/>
    </location>
</feature>
<keyword evidence="3" id="KW-0227">DNA damage</keyword>
<dbReference type="InterPro" id="IPR008979">
    <property type="entry name" value="Galactose-bd-like_sf"/>
</dbReference>
<feature type="domain" description="BRCT" evidence="7">
    <location>
        <begin position="380"/>
        <end position="470"/>
    </location>
</feature>
<evidence type="ECO:0000256" key="6">
    <source>
        <dbReference type="SAM" id="MobiDB-lite"/>
    </source>
</evidence>
<dbReference type="SUPFAM" id="SSF49785">
    <property type="entry name" value="Galactose-binding domain-like"/>
    <property type="match status" value="1"/>
</dbReference>
<dbReference type="SMART" id="SM00292">
    <property type="entry name" value="BRCT"/>
    <property type="match status" value="1"/>
</dbReference>
<dbReference type="CDD" id="cd17725">
    <property type="entry name" value="BRCT_XRCC1_rpt1"/>
    <property type="match status" value="1"/>
</dbReference>
<feature type="compositionally biased region" description="Basic and acidic residues" evidence="6">
    <location>
        <begin position="233"/>
        <end position="244"/>
    </location>
</feature>
<reference evidence="8 9" key="1">
    <citation type="submission" date="2015-12" db="EMBL/GenBank/DDBJ databases">
        <title>The genome of Folsomia candida.</title>
        <authorList>
            <person name="Faddeeva A."/>
            <person name="Derks M.F."/>
            <person name="Anvar Y."/>
            <person name="Smit S."/>
            <person name="Van Straalen N."/>
            <person name="Roelofs D."/>
        </authorList>
    </citation>
    <scope>NUCLEOTIDE SEQUENCE [LARGE SCALE GENOMIC DNA]</scope>
    <source>
        <strain evidence="8 9">VU population</strain>
        <tissue evidence="8">Whole body</tissue>
    </source>
</reference>
<dbReference type="Proteomes" id="UP000198287">
    <property type="component" value="Unassembled WGS sequence"/>
</dbReference>
<keyword evidence="2" id="KW-0677">Repeat</keyword>
<feature type="compositionally biased region" description="Polar residues" evidence="6">
    <location>
        <begin position="334"/>
        <end position="346"/>
    </location>
</feature>
<comment type="caution">
    <text evidence="8">The sequence shown here is derived from an EMBL/GenBank/DDBJ whole genome shotgun (WGS) entry which is preliminary data.</text>
</comment>
<evidence type="ECO:0000256" key="4">
    <source>
        <dbReference type="ARBA" id="ARBA00023204"/>
    </source>
</evidence>
<dbReference type="OrthoDB" id="25840at2759"/>
<feature type="compositionally biased region" description="Acidic residues" evidence="6">
    <location>
        <begin position="479"/>
        <end position="502"/>
    </location>
</feature>
<evidence type="ECO:0000259" key="7">
    <source>
        <dbReference type="PROSITE" id="PS50172"/>
    </source>
</evidence>
<proteinExistence type="predicted"/>
<feature type="compositionally biased region" description="Acidic residues" evidence="6">
    <location>
        <begin position="615"/>
        <end position="625"/>
    </location>
</feature>
<evidence type="ECO:0000256" key="1">
    <source>
        <dbReference type="ARBA" id="ARBA00004123"/>
    </source>
</evidence>
<evidence type="ECO:0000256" key="3">
    <source>
        <dbReference type="ARBA" id="ARBA00022763"/>
    </source>
</evidence>
<feature type="compositionally biased region" description="Basic and acidic residues" evidence="6">
    <location>
        <begin position="367"/>
        <end position="378"/>
    </location>
</feature>
<dbReference type="InterPro" id="IPR002706">
    <property type="entry name" value="Xrcc1_N"/>
</dbReference>
<dbReference type="InterPro" id="IPR001357">
    <property type="entry name" value="BRCT_dom"/>
</dbReference>
<feature type="compositionally biased region" description="Low complexity" evidence="6">
    <location>
        <begin position="319"/>
        <end position="333"/>
    </location>
</feature>
<evidence type="ECO:0000313" key="9">
    <source>
        <dbReference type="Proteomes" id="UP000198287"/>
    </source>
</evidence>
<feature type="compositionally biased region" description="Basic and acidic residues" evidence="6">
    <location>
        <begin position="255"/>
        <end position="268"/>
    </location>
</feature>
<sequence length="667" mass="73195">MPVVHPTSVVTFSSEDPNHPASNLLNRESFRKWKCSETSKSRSEFVILKFDQAVQIMGIDIGNEASAFIEVQVARSGTSDPKFEVLLNSAILMTASDSRNLKNPCGVRNFTIASLDKETSAQKWDLVKLIVTQQFNTQTQFGLNFVKFRAPGDPTAPAKIGVFAIRKTGIGNDEDDEDDEQFRIGTLFAKKMQKQKNGSDEHIGSPTSSTSTNAAIREVTKAISGASQSSSEHAVKEVLKRPKLDVSSSSSPGLDSKKTKNMSSERADSLGNKGPRTTNSTTTSTTSSSTSDKLPSRNNLADPPLRKQQKLTDEKDKSNQNNVSSASSSSSNSQGPVQASPSSTRKSGGGPNTGSATSSSIAFGGVRRRDSEDADKPHKPFDILFEGVVFVMSGFQNPYRKHLRDRAIEMGAKCKPDWDSSCTHLICAFINTPKFQEVRTAGNNGKIVRKEWIERSYGARVRFPWRRFCLDRNDKGAESEEEILAEEDHDDGEEDEVEEEQDPGNPPSPRANGEKVTERGDPTRAGEGQDATTTATSQDPTSRMEVDDDEDKPIAGGGGERKRKRPLPLNDDDDDDNDKLAEAYNADTDVDEDDPKTNGKEGAANNKEDSSGAETDFEEEPPTADEADSFFRQVTFFLHDPQEEEGGTRSLFNEKDRIEQIILRRNG</sequence>
<dbReference type="STRING" id="158441.A0A226DCP8"/>
<keyword evidence="4" id="KW-0234">DNA repair</keyword>
<dbReference type="PROSITE" id="PS50172">
    <property type="entry name" value="BRCT"/>
    <property type="match status" value="1"/>
</dbReference>
<dbReference type="GO" id="GO:0003684">
    <property type="term" value="F:damaged DNA binding"/>
    <property type="evidence" value="ECO:0007669"/>
    <property type="project" value="InterPro"/>
</dbReference>
<dbReference type="GO" id="GO:0005634">
    <property type="term" value="C:nucleus"/>
    <property type="evidence" value="ECO:0007669"/>
    <property type="project" value="UniProtKB-SubCell"/>
</dbReference>
<dbReference type="PANTHER" id="PTHR11370:SF5">
    <property type="entry name" value="DNA REPAIR PROTEIN XRCC1"/>
    <property type="match status" value="1"/>
</dbReference>
<feature type="region of interest" description="Disordered" evidence="6">
    <location>
        <begin position="191"/>
        <end position="378"/>
    </location>
</feature>
<comment type="subcellular location">
    <subcellularLocation>
        <location evidence="1">Nucleus</location>
    </subcellularLocation>
</comment>
<dbReference type="EMBL" id="LNIX01000025">
    <property type="protein sequence ID" value="OXA42604.1"/>
    <property type="molecule type" value="Genomic_DNA"/>
</dbReference>
<dbReference type="FunFam" id="2.60.120.260:FF:000025">
    <property type="entry name" value="DNA repair protein XRCC1 isoform X1"/>
    <property type="match status" value="1"/>
</dbReference>
<accession>A0A226DCP8</accession>
<dbReference type="Pfam" id="PF01834">
    <property type="entry name" value="XRCC1_N"/>
    <property type="match status" value="1"/>
</dbReference>
<dbReference type="GO" id="GO:0006284">
    <property type="term" value="P:base-excision repair"/>
    <property type="evidence" value="ECO:0007669"/>
    <property type="project" value="InterPro"/>
</dbReference>
<dbReference type="InterPro" id="IPR036420">
    <property type="entry name" value="BRCT_dom_sf"/>
</dbReference>
<dbReference type="Gene3D" id="3.40.50.10190">
    <property type="entry name" value="BRCT domain"/>
    <property type="match status" value="1"/>
</dbReference>
<dbReference type="GO" id="GO:0006303">
    <property type="term" value="P:double-strand break repair via nonhomologous end joining"/>
    <property type="evidence" value="ECO:0007669"/>
    <property type="project" value="InterPro"/>
</dbReference>
<dbReference type="OMA" id="WIEKCYE"/>
<name>A0A226DCP8_FOLCA</name>
<evidence type="ECO:0000256" key="5">
    <source>
        <dbReference type="ARBA" id="ARBA00023242"/>
    </source>
</evidence>